<proteinExistence type="predicted"/>
<evidence type="ECO:0008006" key="3">
    <source>
        <dbReference type="Google" id="ProtNLM"/>
    </source>
</evidence>
<name>A0A069PV98_9BURK</name>
<dbReference type="EMBL" id="JFHC01000001">
    <property type="protein sequence ID" value="KDR44673.1"/>
    <property type="molecule type" value="Genomic_DNA"/>
</dbReference>
<reference evidence="1 2" key="1">
    <citation type="submission" date="2014-03" db="EMBL/GenBank/DDBJ databases">
        <title>Draft Genome Sequences of Four Burkholderia Strains.</title>
        <authorList>
            <person name="Liu X.Y."/>
            <person name="Li C.X."/>
            <person name="Xu J.H."/>
        </authorList>
    </citation>
    <scope>NUCLEOTIDE SEQUENCE [LARGE SCALE GENOMIC DNA]</scope>
    <source>
        <strain evidence="1 2">DSM 50014</strain>
    </source>
</reference>
<keyword evidence="2" id="KW-1185">Reference proteome</keyword>
<dbReference type="Proteomes" id="UP000027466">
    <property type="component" value="Unassembled WGS sequence"/>
</dbReference>
<organism evidence="1 2">
    <name type="scientific">Caballeronia glathei</name>
    <dbReference type="NCBI Taxonomy" id="60547"/>
    <lineage>
        <taxon>Bacteria</taxon>
        <taxon>Pseudomonadati</taxon>
        <taxon>Pseudomonadota</taxon>
        <taxon>Betaproteobacteria</taxon>
        <taxon>Burkholderiales</taxon>
        <taxon>Burkholderiaceae</taxon>
        <taxon>Caballeronia</taxon>
    </lineage>
</organism>
<comment type="caution">
    <text evidence="1">The sequence shown here is derived from an EMBL/GenBank/DDBJ whole genome shotgun (WGS) entry which is preliminary data.</text>
</comment>
<gene>
    <name evidence="1" type="ORF">BG61_00430</name>
</gene>
<evidence type="ECO:0000313" key="2">
    <source>
        <dbReference type="Proteomes" id="UP000027466"/>
    </source>
</evidence>
<accession>A0A069PV98</accession>
<evidence type="ECO:0000313" key="1">
    <source>
        <dbReference type="EMBL" id="KDR44673.1"/>
    </source>
</evidence>
<protein>
    <recommendedName>
        <fullName evidence="3">Zinc-ribbon domain-containing protein</fullName>
    </recommendedName>
</protein>
<dbReference type="AlphaFoldDB" id="A0A069PV98"/>
<sequence>MDYNKFRERQRAHRALAERAAQFREAAAKRPRAEGESHWDCGRGHEWDDAVSAAQNVRCMNCAAQRREMRTSRLHALAHARGGKMLLAGHVEAATPLRWQCAFGHVWEARAEAIEREWCAECVRAGVYDLDDPLRCDEAMSAEGDGFRSKGR</sequence>
<dbReference type="RefSeq" id="WP_063740947.1">
    <property type="nucleotide sequence ID" value="NZ_CADFFX010000003.1"/>
</dbReference>